<proteinExistence type="predicted"/>
<keyword evidence="1" id="KW-0472">Membrane</keyword>
<accession>A0A075GCD2</accession>
<feature type="transmembrane region" description="Helical" evidence="1">
    <location>
        <begin position="87"/>
        <end position="105"/>
    </location>
</feature>
<protein>
    <submittedName>
        <fullName evidence="2">Uncharacterized protein</fullName>
    </submittedName>
</protein>
<name>A0A075GCD2_9EURY</name>
<dbReference type="EMBL" id="KF900560">
    <property type="protein sequence ID" value="AIE99322.1"/>
    <property type="molecule type" value="Genomic_DNA"/>
</dbReference>
<sequence length="145" mass="16569">MNSARDAETIAMSFFGRAIFSRFFRFCSRNMSRIVNFVFSSFRKMPVRVGLAIVGSFLLLITFMSGFLWAYISDFENVELTIAVRNAMTPILIIVLIWISIATFIPSLERQPKVVHVNDKPSNEIIEVQTKPVVIEDEDEAELVE</sequence>
<feature type="transmembrane region" description="Helical" evidence="1">
    <location>
        <begin position="49"/>
        <end position="72"/>
    </location>
</feature>
<keyword evidence="1" id="KW-0812">Transmembrane</keyword>
<keyword evidence="1" id="KW-1133">Transmembrane helix</keyword>
<dbReference type="AlphaFoldDB" id="A0A075GCD2"/>
<reference evidence="2" key="1">
    <citation type="journal article" date="2014" name="Genome Biol. Evol.">
        <title>Pangenome evidence for extensive interdomain horizontal transfer affecting lineage core and shell genes in uncultured planktonic thaumarchaeota and euryarchaeota.</title>
        <authorList>
            <person name="Deschamps P."/>
            <person name="Zivanovic Y."/>
            <person name="Moreira D."/>
            <person name="Rodriguez-Valera F."/>
            <person name="Lopez-Garcia P."/>
        </authorList>
    </citation>
    <scope>NUCLEOTIDE SEQUENCE</scope>
</reference>
<organism evidence="2">
    <name type="scientific">uncultured marine group II/III euryarchaeote KM3_109_A02</name>
    <dbReference type="NCBI Taxonomy" id="1457849"/>
    <lineage>
        <taxon>Archaea</taxon>
        <taxon>Methanobacteriati</taxon>
        <taxon>Methanobacteriota</taxon>
        <taxon>environmental samples</taxon>
    </lineage>
</organism>
<evidence type="ECO:0000256" key="1">
    <source>
        <dbReference type="SAM" id="Phobius"/>
    </source>
</evidence>
<evidence type="ECO:0000313" key="2">
    <source>
        <dbReference type="EMBL" id="AIE99322.1"/>
    </source>
</evidence>